<comment type="function">
    <text evidence="9">General coactivator that functions cooperatively with TAFs and mediates functional interactions between upstream activators and the general transcriptional machinery. May be involved in stabilizing the multiprotein transcription complex. Binds single-stranded DNA. Also binds, in vitro, non-specifically to double-stranded DNA (ds DNA).</text>
</comment>
<evidence type="ECO:0000313" key="13">
    <source>
        <dbReference type="EMBL" id="JAA65979.1"/>
    </source>
</evidence>
<reference evidence="13" key="1">
    <citation type="submission" date="2012-12" db="EMBL/GenBank/DDBJ databases">
        <title>Identification and characterization of a phenylalanine ammonia-lyase gene family in Isatis indigotica Fort.</title>
        <authorList>
            <person name="Liu Q."/>
            <person name="Chen J."/>
            <person name="Zhou X."/>
            <person name="Di P."/>
            <person name="Xiao Y."/>
            <person name="Xuan H."/>
            <person name="Zhang L."/>
            <person name="Chen W."/>
        </authorList>
    </citation>
    <scope>NUCLEOTIDE SEQUENCE</scope>
    <source>
        <tissue evidence="13">Salivary gland</tissue>
    </source>
</reference>
<keyword evidence="4" id="KW-0805">Transcription regulation</keyword>
<evidence type="ECO:0000256" key="9">
    <source>
        <dbReference type="ARBA" id="ARBA00024848"/>
    </source>
</evidence>
<dbReference type="GO" id="GO:0005634">
    <property type="term" value="C:nucleus"/>
    <property type="evidence" value="ECO:0007669"/>
    <property type="project" value="UniProtKB-SubCell"/>
</dbReference>
<keyword evidence="6" id="KW-0010">Activator</keyword>
<dbReference type="EMBL" id="GADI01007828">
    <property type="protein sequence ID" value="JAA65980.1"/>
    <property type="molecule type" value="mRNA"/>
</dbReference>
<evidence type="ECO:0000256" key="11">
    <source>
        <dbReference type="SAM" id="MobiDB-lite"/>
    </source>
</evidence>
<organism evidence="13">
    <name type="scientific">Ixodes ricinus</name>
    <name type="common">Common tick</name>
    <name type="synonym">Acarus ricinus</name>
    <dbReference type="NCBI Taxonomy" id="34613"/>
    <lineage>
        <taxon>Eukaryota</taxon>
        <taxon>Metazoa</taxon>
        <taxon>Ecdysozoa</taxon>
        <taxon>Arthropoda</taxon>
        <taxon>Chelicerata</taxon>
        <taxon>Arachnida</taxon>
        <taxon>Acari</taxon>
        <taxon>Parasitiformes</taxon>
        <taxon>Ixodida</taxon>
        <taxon>Ixodoidea</taxon>
        <taxon>Ixodidae</taxon>
        <taxon>Ixodinae</taxon>
        <taxon>Ixodes</taxon>
    </lineage>
</organism>
<dbReference type="GO" id="GO:0060261">
    <property type="term" value="P:positive regulation of transcription initiation by RNA polymerase II"/>
    <property type="evidence" value="ECO:0007669"/>
    <property type="project" value="InterPro"/>
</dbReference>
<dbReference type="InterPro" id="IPR003173">
    <property type="entry name" value="PC4_C"/>
</dbReference>
<evidence type="ECO:0000256" key="6">
    <source>
        <dbReference type="ARBA" id="ARBA00023159"/>
    </source>
</evidence>
<feature type="domain" description="Transcriptional coactivator p15 (PC4) C-terminal" evidence="12">
    <location>
        <begin position="52"/>
        <end position="102"/>
    </location>
</feature>
<evidence type="ECO:0000256" key="8">
    <source>
        <dbReference type="ARBA" id="ARBA00023242"/>
    </source>
</evidence>
<dbReference type="EMBL" id="GADI01007829">
    <property type="protein sequence ID" value="JAA65979.1"/>
    <property type="molecule type" value="mRNA"/>
</dbReference>
<sequence>MSSKKRSKVETDSDSDSGPDDRNVPQKKGKPDDKKTASASQDTNADGEARFMLAKKRYLTVREFKGRVMVDIREFYEDNNGDLKPGKKGICLQLDQWNALKGHIDDIDAAIRKH</sequence>
<comment type="subcellular location">
    <subcellularLocation>
        <location evidence="1">Nucleus</location>
    </subcellularLocation>
</comment>
<proteinExistence type="evidence at transcript level"/>
<keyword evidence="8" id="KW-0539">Nucleus</keyword>
<evidence type="ECO:0000256" key="3">
    <source>
        <dbReference type="ARBA" id="ARBA00013386"/>
    </source>
</evidence>
<dbReference type="GO" id="GO:0003713">
    <property type="term" value="F:transcription coactivator activity"/>
    <property type="evidence" value="ECO:0007669"/>
    <property type="project" value="InterPro"/>
</dbReference>
<name>A0A0K8R661_IXORI</name>
<dbReference type="InterPro" id="IPR009044">
    <property type="entry name" value="ssDNA-bd_transcriptional_reg"/>
</dbReference>
<evidence type="ECO:0000256" key="10">
    <source>
        <dbReference type="ARBA" id="ARBA00031984"/>
    </source>
</evidence>
<feature type="region of interest" description="Disordered" evidence="11">
    <location>
        <begin position="1"/>
        <end position="47"/>
    </location>
</feature>
<keyword evidence="5" id="KW-0238">DNA-binding</keyword>
<evidence type="ECO:0000256" key="2">
    <source>
        <dbReference type="ARBA" id="ARBA00009001"/>
    </source>
</evidence>
<evidence type="ECO:0000256" key="4">
    <source>
        <dbReference type="ARBA" id="ARBA00023015"/>
    </source>
</evidence>
<protein>
    <recommendedName>
        <fullName evidence="3">Activated RNA polymerase II transcriptional coactivator p15</fullName>
    </recommendedName>
    <alternativeName>
        <fullName evidence="10">SUB1 homolog</fullName>
    </alternativeName>
</protein>
<dbReference type="GO" id="GO:0003677">
    <property type="term" value="F:DNA binding"/>
    <property type="evidence" value="ECO:0007669"/>
    <property type="project" value="UniProtKB-KW"/>
</dbReference>
<dbReference type="InterPro" id="IPR045125">
    <property type="entry name" value="Sub1/Tcp4-like"/>
</dbReference>
<comment type="similarity">
    <text evidence="2">Belongs to the transcriptional coactivator PC4 family.</text>
</comment>
<feature type="compositionally biased region" description="Basic and acidic residues" evidence="11">
    <location>
        <begin position="19"/>
        <end position="36"/>
    </location>
</feature>
<accession>A0A0K8R661</accession>
<dbReference type="AlphaFoldDB" id="A0A0K8R661"/>
<dbReference type="Pfam" id="PF02229">
    <property type="entry name" value="PC4"/>
    <property type="match status" value="1"/>
</dbReference>
<keyword evidence="7" id="KW-0804">Transcription</keyword>
<dbReference type="SUPFAM" id="SSF54447">
    <property type="entry name" value="ssDNA-binding transcriptional regulator domain"/>
    <property type="match status" value="1"/>
</dbReference>
<dbReference type="FunFam" id="2.30.31.10:FF:000001">
    <property type="entry name" value="Activated RNA polymerase II transcriptional coactivator p15"/>
    <property type="match status" value="1"/>
</dbReference>
<dbReference type="PANTHER" id="PTHR13215">
    <property type="entry name" value="RNA POLYMERASE II TRANSCRIPTIONAL COACTIVATOR"/>
    <property type="match status" value="1"/>
</dbReference>
<dbReference type="Gene3D" id="2.30.31.10">
    <property type="entry name" value="Transcriptional Coactivator Pc4, Chain A"/>
    <property type="match status" value="1"/>
</dbReference>
<evidence type="ECO:0000256" key="7">
    <source>
        <dbReference type="ARBA" id="ARBA00023163"/>
    </source>
</evidence>
<evidence type="ECO:0000259" key="12">
    <source>
        <dbReference type="Pfam" id="PF02229"/>
    </source>
</evidence>
<evidence type="ECO:0000256" key="1">
    <source>
        <dbReference type="ARBA" id="ARBA00004123"/>
    </source>
</evidence>
<evidence type="ECO:0000256" key="5">
    <source>
        <dbReference type="ARBA" id="ARBA00023125"/>
    </source>
</evidence>